<dbReference type="InterPro" id="IPR038186">
    <property type="entry name" value="CHAD_dom_sf"/>
</dbReference>
<dbReference type="InterPro" id="IPR039013">
    <property type="entry name" value="YgiF"/>
</dbReference>
<dbReference type="EMBL" id="JBBPCO010000002">
    <property type="protein sequence ID" value="MEK8088602.1"/>
    <property type="molecule type" value="Genomic_DNA"/>
</dbReference>
<organism evidence="3 4">
    <name type="scientific">Thermithiobacillus plumbiphilus</name>
    <dbReference type="NCBI Taxonomy" id="1729899"/>
    <lineage>
        <taxon>Bacteria</taxon>
        <taxon>Pseudomonadati</taxon>
        <taxon>Pseudomonadota</taxon>
        <taxon>Acidithiobacillia</taxon>
        <taxon>Acidithiobacillales</taxon>
        <taxon>Thermithiobacillaceae</taxon>
        <taxon>Thermithiobacillus</taxon>
    </lineage>
</organism>
<accession>A0ABU9D6X9</accession>
<sequence>METELKLTVANARAWSGVLNAPLLQEYAGGQPPRRVDMEAIYFDTPDHRLQQARIGYRVRREDAQLIATVKADSATLGGLHQRPEWNAVVSSIEPDISVFADTEIHAALIEAIGDQMLVPVVSTRFERHLLDLKLPDGSEVEFAADRGEIRAGTLEAPILELELELKAGQTLGVLQLAARLAEDFPLLLEERSKLHRGLILAGLTPDEASPPPPVNVPPGETVGASFSRVLLQGLFAVLSAQAAFLKDPDEPETLHRLRVSLRRLRALLGFARPLVADASYTGQQEALRNWGNELGNLRETDVLISTWARILESGALPFDPPPLETVLKQRRVQLQSRICKQLGSGAHTATALRLWIWLLEGHWSAEIDRDLSSYSVERLTGWIESLRRKGKAIEELESGRSHKLRIRVKKLRYALEVLHPLLPGEESGDLHKALKRLQDSLGQRQDTRTSAIYLRELLGPRASRAAHEGMGLLLGWEARESTLLPKTLKKDWKRFKKASRYWLAAL</sequence>
<gene>
    <name evidence="3" type="ORF">WOB96_02380</name>
</gene>
<comment type="caution">
    <text evidence="3">The sequence shown here is derived from an EMBL/GenBank/DDBJ whole genome shotgun (WGS) entry which is preliminary data.</text>
</comment>
<feature type="domain" description="CYTH" evidence="1">
    <location>
        <begin position="1"/>
        <end position="205"/>
    </location>
</feature>
<dbReference type="CDD" id="cd07756">
    <property type="entry name" value="CYTH-like_Pase_CHAD"/>
    <property type="match status" value="1"/>
</dbReference>
<dbReference type="PROSITE" id="PS51707">
    <property type="entry name" value="CYTH"/>
    <property type="match status" value="1"/>
</dbReference>
<dbReference type="PROSITE" id="PS51708">
    <property type="entry name" value="CHAD"/>
    <property type="match status" value="1"/>
</dbReference>
<dbReference type="Gene3D" id="2.40.320.10">
    <property type="entry name" value="Hypothetical Protein Pfu-838710-001"/>
    <property type="match status" value="1"/>
</dbReference>
<name>A0ABU9D6X9_9PROT</name>
<dbReference type="Pfam" id="PF05235">
    <property type="entry name" value="CHAD"/>
    <property type="match status" value="1"/>
</dbReference>
<dbReference type="PANTHER" id="PTHR39569:SF1">
    <property type="entry name" value="INORGANIC TRIPHOSPHATASE"/>
    <property type="match status" value="1"/>
</dbReference>
<evidence type="ECO:0000259" key="1">
    <source>
        <dbReference type="PROSITE" id="PS51707"/>
    </source>
</evidence>
<evidence type="ECO:0000259" key="2">
    <source>
        <dbReference type="PROSITE" id="PS51708"/>
    </source>
</evidence>
<dbReference type="PANTHER" id="PTHR39569">
    <property type="entry name" value="INORGANIC TRIPHOSPHATASE"/>
    <property type="match status" value="1"/>
</dbReference>
<dbReference type="InterPro" id="IPR007899">
    <property type="entry name" value="CHAD_dom"/>
</dbReference>
<dbReference type="Pfam" id="PF01928">
    <property type="entry name" value="CYTH"/>
    <property type="match status" value="1"/>
</dbReference>
<dbReference type="InterPro" id="IPR033469">
    <property type="entry name" value="CYTH-like_dom_sf"/>
</dbReference>
<evidence type="ECO:0000313" key="4">
    <source>
        <dbReference type="Proteomes" id="UP001446205"/>
    </source>
</evidence>
<dbReference type="InterPro" id="IPR023577">
    <property type="entry name" value="CYTH_domain"/>
</dbReference>
<protein>
    <submittedName>
        <fullName evidence="3">CYTH and CHAD domain-containing protein</fullName>
    </submittedName>
</protein>
<reference evidence="3 4" key="1">
    <citation type="submission" date="2024-04" db="EMBL/GenBank/DDBJ databases">
        <authorList>
            <person name="Abashina T."/>
            <person name="Shaikin A."/>
        </authorList>
    </citation>
    <scope>NUCLEOTIDE SEQUENCE [LARGE SCALE GENOMIC DNA]</scope>
    <source>
        <strain evidence="3 4">AAFK</strain>
    </source>
</reference>
<dbReference type="SMART" id="SM01118">
    <property type="entry name" value="CYTH"/>
    <property type="match status" value="1"/>
</dbReference>
<feature type="domain" description="CHAD" evidence="2">
    <location>
        <begin position="220"/>
        <end position="501"/>
    </location>
</feature>
<proteinExistence type="predicted"/>
<dbReference type="Gene3D" id="1.40.20.10">
    <property type="entry name" value="CHAD domain"/>
    <property type="match status" value="1"/>
</dbReference>
<dbReference type="Proteomes" id="UP001446205">
    <property type="component" value="Unassembled WGS sequence"/>
</dbReference>
<keyword evidence="4" id="KW-1185">Reference proteome</keyword>
<dbReference type="RefSeq" id="WP_341369668.1">
    <property type="nucleotide sequence ID" value="NZ_JBBPCO010000002.1"/>
</dbReference>
<dbReference type="SUPFAM" id="SSF55154">
    <property type="entry name" value="CYTH-like phosphatases"/>
    <property type="match status" value="1"/>
</dbReference>
<dbReference type="SMART" id="SM00880">
    <property type="entry name" value="CHAD"/>
    <property type="match status" value="1"/>
</dbReference>
<evidence type="ECO:0000313" key="3">
    <source>
        <dbReference type="EMBL" id="MEK8088602.1"/>
    </source>
</evidence>